<reference evidence="13" key="2">
    <citation type="submission" date="2020-11" db="EMBL/GenBank/DDBJ databases">
        <authorList>
            <person name="McCartney M.A."/>
            <person name="Auch B."/>
            <person name="Kono T."/>
            <person name="Mallez S."/>
            <person name="Becker A."/>
            <person name="Gohl D.M."/>
            <person name="Silverstein K.A.T."/>
            <person name="Koren S."/>
            <person name="Bechman K.B."/>
            <person name="Herman A."/>
            <person name="Abrahante J.E."/>
            <person name="Garbe J."/>
        </authorList>
    </citation>
    <scope>NUCLEOTIDE SEQUENCE</scope>
    <source>
        <strain evidence="13">Duluth1</strain>
        <tissue evidence="13">Whole animal</tissue>
    </source>
</reference>
<accession>A0A9D4N098</accession>
<gene>
    <name evidence="13" type="ORF">DPMN_008375</name>
</gene>
<dbReference type="GO" id="GO:0000463">
    <property type="term" value="P:maturation of LSU-rRNA from tricistronic rRNA transcript (SSU-rRNA, 5.8S rRNA, LSU-rRNA)"/>
    <property type="evidence" value="ECO:0007669"/>
    <property type="project" value="TreeGrafter"/>
</dbReference>
<sequence length="145" mass="16446">MIKKAVCEICKDAEHKYRCPQCKIVYCSLECYKQHKDLCQSKPRTENVTASPTSIQSQLSDIPEFELTEDDTEDRVGLDQLKALGSDKSLKEMLANPHLRQMLVALVQSESPDQKLRLAMQEPIFTEFADKCLHLVETESRNGGS</sequence>
<evidence type="ECO:0000313" key="14">
    <source>
        <dbReference type="Proteomes" id="UP000828390"/>
    </source>
</evidence>
<dbReference type="Proteomes" id="UP000828390">
    <property type="component" value="Unassembled WGS sequence"/>
</dbReference>
<evidence type="ECO:0000256" key="5">
    <source>
        <dbReference type="ARBA" id="ARBA00022553"/>
    </source>
</evidence>
<dbReference type="GO" id="GO:0008270">
    <property type="term" value="F:zinc ion binding"/>
    <property type="evidence" value="ECO:0007669"/>
    <property type="project" value="UniProtKB-UniRule"/>
</dbReference>
<dbReference type="PROSITE" id="PS51083">
    <property type="entry name" value="ZF_HIT"/>
    <property type="match status" value="1"/>
</dbReference>
<evidence type="ECO:0000256" key="8">
    <source>
        <dbReference type="ARBA" id="ARBA00022833"/>
    </source>
</evidence>
<evidence type="ECO:0000256" key="1">
    <source>
        <dbReference type="ARBA" id="ARBA00004123"/>
    </source>
</evidence>
<dbReference type="OrthoDB" id="18412at2759"/>
<dbReference type="CDD" id="cd23024">
    <property type="entry name" value="zf-HIT_ZNHIT2-3"/>
    <property type="match status" value="1"/>
</dbReference>
<comment type="subunit">
    <text evidence="10">Thyroid receptor interacting proteins (TRIPs) specifically interact with the ligand binding domain of the thyroid receptor (TR). Requires the presence of thyroid hormone for its interaction. Interacts with NUFIP1. Interacts (via HIT-type zinc finger) with the RUVBL1/RUVBL2 complex in the presence of ADP.</text>
</comment>
<dbReference type="GO" id="GO:0048254">
    <property type="term" value="P:snoRNA localization"/>
    <property type="evidence" value="ECO:0007669"/>
    <property type="project" value="TreeGrafter"/>
</dbReference>
<dbReference type="GO" id="GO:0005634">
    <property type="term" value="C:nucleus"/>
    <property type="evidence" value="ECO:0007669"/>
    <property type="project" value="UniProtKB-SubCell"/>
</dbReference>
<evidence type="ECO:0000313" key="13">
    <source>
        <dbReference type="EMBL" id="KAH3884397.1"/>
    </source>
</evidence>
<name>A0A9D4N098_DREPO</name>
<dbReference type="GO" id="GO:0000492">
    <property type="term" value="P:box C/D snoRNP assembly"/>
    <property type="evidence" value="ECO:0007669"/>
    <property type="project" value="TreeGrafter"/>
</dbReference>
<protein>
    <recommendedName>
        <fullName evidence="3">Zinc finger HIT domain-containing protein 3</fullName>
    </recommendedName>
</protein>
<dbReference type="InterPro" id="IPR007529">
    <property type="entry name" value="Znf_HIT"/>
</dbReference>
<evidence type="ECO:0000256" key="10">
    <source>
        <dbReference type="ARBA" id="ARBA00046946"/>
    </source>
</evidence>
<keyword evidence="14" id="KW-1185">Reference proteome</keyword>
<evidence type="ECO:0000256" key="7">
    <source>
        <dbReference type="ARBA" id="ARBA00022771"/>
    </source>
</evidence>
<dbReference type="GO" id="GO:0005737">
    <property type="term" value="C:cytoplasm"/>
    <property type="evidence" value="ECO:0007669"/>
    <property type="project" value="UniProtKB-SubCell"/>
</dbReference>
<keyword evidence="6" id="KW-0479">Metal-binding</keyword>
<keyword evidence="5" id="KW-0597">Phosphoprotein</keyword>
<dbReference type="AlphaFoldDB" id="A0A9D4N098"/>
<reference evidence="13" key="1">
    <citation type="journal article" date="2019" name="bioRxiv">
        <title>The Genome of the Zebra Mussel, Dreissena polymorpha: A Resource for Invasive Species Research.</title>
        <authorList>
            <person name="McCartney M.A."/>
            <person name="Auch B."/>
            <person name="Kono T."/>
            <person name="Mallez S."/>
            <person name="Zhang Y."/>
            <person name="Obille A."/>
            <person name="Becker A."/>
            <person name="Abrahante J.E."/>
            <person name="Garbe J."/>
            <person name="Badalamenti J.P."/>
            <person name="Herman A."/>
            <person name="Mangelson H."/>
            <person name="Liachko I."/>
            <person name="Sullivan S."/>
            <person name="Sone E.D."/>
            <person name="Koren S."/>
            <person name="Silverstein K.A.T."/>
            <person name="Beckman K.B."/>
            <person name="Gohl D.M."/>
        </authorList>
    </citation>
    <scope>NUCLEOTIDE SEQUENCE</scope>
    <source>
        <strain evidence="13">Duluth1</strain>
        <tissue evidence="13">Whole animal</tissue>
    </source>
</reference>
<keyword evidence="7 11" id="KW-0863">Zinc-finger</keyword>
<dbReference type="InterPro" id="IPR051639">
    <property type="entry name" value="BCD1"/>
</dbReference>
<comment type="subcellular location">
    <subcellularLocation>
        <location evidence="2">Cytoplasm</location>
    </subcellularLocation>
    <subcellularLocation>
        <location evidence="1">Nucleus</location>
    </subcellularLocation>
</comment>
<keyword evidence="8" id="KW-0862">Zinc</keyword>
<evidence type="ECO:0000256" key="3">
    <source>
        <dbReference type="ARBA" id="ARBA00021568"/>
    </source>
</evidence>
<proteinExistence type="predicted"/>
<organism evidence="13 14">
    <name type="scientific">Dreissena polymorpha</name>
    <name type="common">Zebra mussel</name>
    <name type="synonym">Mytilus polymorpha</name>
    <dbReference type="NCBI Taxonomy" id="45954"/>
    <lineage>
        <taxon>Eukaryota</taxon>
        <taxon>Metazoa</taxon>
        <taxon>Spiralia</taxon>
        <taxon>Lophotrochozoa</taxon>
        <taxon>Mollusca</taxon>
        <taxon>Bivalvia</taxon>
        <taxon>Autobranchia</taxon>
        <taxon>Heteroconchia</taxon>
        <taxon>Euheterodonta</taxon>
        <taxon>Imparidentia</taxon>
        <taxon>Neoheterodontei</taxon>
        <taxon>Myida</taxon>
        <taxon>Dreissenoidea</taxon>
        <taxon>Dreissenidae</taxon>
        <taxon>Dreissena</taxon>
    </lineage>
</organism>
<evidence type="ECO:0000256" key="9">
    <source>
        <dbReference type="ARBA" id="ARBA00023242"/>
    </source>
</evidence>
<dbReference type="EMBL" id="JAIWYP010000001">
    <property type="protein sequence ID" value="KAH3884397.1"/>
    <property type="molecule type" value="Genomic_DNA"/>
</dbReference>
<dbReference type="Pfam" id="PF04438">
    <property type="entry name" value="zf-HIT"/>
    <property type="match status" value="1"/>
</dbReference>
<dbReference type="InterPro" id="IPR048371">
    <property type="entry name" value="ZNHIT3_C"/>
</dbReference>
<comment type="caution">
    <text evidence="13">The sequence shown here is derived from an EMBL/GenBank/DDBJ whole genome shotgun (WGS) entry which is preliminary data.</text>
</comment>
<dbReference type="PANTHER" id="PTHR13483:SF11">
    <property type="entry name" value="ZINC FINGER HIT DOMAIN-CONTAINING PROTEIN 3"/>
    <property type="match status" value="1"/>
</dbReference>
<evidence type="ECO:0000256" key="11">
    <source>
        <dbReference type="PROSITE-ProRule" id="PRU00453"/>
    </source>
</evidence>
<dbReference type="Pfam" id="PF21373">
    <property type="entry name" value="ZNHIT3_C"/>
    <property type="match status" value="1"/>
</dbReference>
<evidence type="ECO:0000259" key="12">
    <source>
        <dbReference type="PROSITE" id="PS51083"/>
    </source>
</evidence>
<dbReference type="GO" id="GO:0070761">
    <property type="term" value="C:pre-snoRNP complex"/>
    <property type="evidence" value="ECO:0007669"/>
    <property type="project" value="TreeGrafter"/>
</dbReference>
<feature type="domain" description="HIT-type" evidence="12">
    <location>
        <begin position="7"/>
        <end position="39"/>
    </location>
</feature>
<keyword evidence="4" id="KW-0963">Cytoplasm</keyword>
<dbReference type="SUPFAM" id="SSF144232">
    <property type="entry name" value="HIT/MYND zinc finger-like"/>
    <property type="match status" value="1"/>
</dbReference>
<evidence type="ECO:0000256" key="4">
    <source>
        <dbReference type="ARBA" id="ARBA00022490"/>
    </source>
</evidence>
<evidence type="ECO:0000256" key="2">
    <source>
        <dbReference type="ARBA" id="ARBA00004496"/>
    </source>
</evidence>
<dbReference type="PANTHER" id="PTHR13483">
    <property type="entry name" value="BOX C_D SNORNA PROTEIN 1-RELATED"/>
    <property type="match status" value="1"/>
</dbReference>
<evidence type="ECO:0000256" key="6">
    <source>
        <dbReference type="ARBA" id="ARBA00022723"/>
    </source>
</evidence>
<keyword evidence="9" id="KW-0539">Nucleus</keyword>
<dbReference type="Gene3D" id="3.30.60.190">
    <property type="match status" value="1"/>
</dbReference>